<protein>
    <submittedName>
        <fullName evidence="1">16966_t:CDS:1</fullName>
    </submittedName>
</protein>
<name>A0ACA9MU51_9GLOM</name>
<gene>
    <name evidence="1" type="ORF">RPERSI_LOCUS6076</name>
</gene>
<evidence type="ECO:0000313" key="1">
    <source>
        <dbReference type="EMBL" id="CAG8605213.1"/>
    </source>
</evidence>
<sequence>MNVNVIMVVRGRGEFTFKTSDILRIINEIDVGVFIGSTKGSLTAKPCLDSRYAKEHTNLLCES</sequence>
<dbReference type="EMBL" id="CAJVQC010009490">
    <property type="protein sequence ID" value="CAG8605213.1"/>
    <property type="molecule type" value="Genomic_DNA"/>
</dbReference>
<dbReference type="Proteomes" id="UP000789920">
    <property type="component" value="Unassembled WGS sequence"/>
</dbReference>
<evidence type="ECO:0000313" key="2">
    <source>
        <dbReference type="Proteomes" id="UP000789920"/>
    </source>
</evidence>
<accession>A0ACA9MU51</accession>
<keyword evidence="2" id="KW-1185">Reference proteome</keyword>
<proteinExistence type="predicted"/>
<reference evidence="1" key="1">
    <citation type="submission" date="2021-06" db="EMBL/GenBank/DDBJ databases">
        <authorList>
            <person name="Kallberg Y."/>
            <person name="Tangrot J."/>
            <person name="Rosling A."/>
        </authorList>
    </citation>
    <scope>NUCLEOTIDE SEQUENCE</scope>
    <source>
        <strain evidence="1">MA461A</strain>
    </source>
</reference>
<comment type="caution">
    <text evidence="1">The sequence shown here is derived from an EMBL/GenBank/DDBJ whole genome shotgun (WGS) entry which is preliminary data.</text>
</comment>
<organism evidence="1 2">
    <name type="scientific">Racocetra persica</name>
    <dbReference type="NCBI Taxonomy" id="160502"/>
    <lineage>
        <taxon>Eukaryota</taxon>
        <taxon>Fungi</taxon>
        <taxon>Fungi incertae sedis</taxon>
        <taxon>Mucoromycota</taxon>
        <taxon>Glomeromycotina</taxon>
        <taxon>Glomeromycetes</taxon>
        <taxon>Diversisporales</taxon>
        <taxon>Gigasporaceae</taxon>
        <taxon>Racocetra</taxon>
    </lineage>
</organism>